<evidence type="ECO:0000313" key="1">
    <source>
        <dbReference type="EMBL" id="BAU52932.1"/>
    </source>
</evidence>
<dbReference type="RefSeq" id="WP_096350196.1">
    <property type="nucleotide sequence ID" value="NZ_AP017313.1"/>
</dbReference>
<dbReference type="KEGG" id="mgot:MgSA37_01096"/>
<dbReference type="Proteomes" id="UP000218263">
    <property type="component" value="Chromosome"/>
</dbReference>
<reference evidence="1 2" key="1">
    <citation type="submission" date="2015-12" db="EMBL/GenBank/DDBJ databases">
        <title>Genome sequence of Mucilaginibacter gotjawali.</title>
        <authorList>
            <person name="Lee J.S."/>
            <person name="Lee K.C."/>
            <person name="Kim K.K."/>
            <person name="Lee B.W."/>
        </authorList>
    </citation>
    <scope>NUCLEOTIDE SEQUENCE [LARGE SCALE GENOMIC DNA]</scope>
    <source>
        <strain evidence="1 2">SA3-7</strain>
    </source>
</reference>
<sequence>MNNHFILKKQAYLFIAAMALLWTSCKMERIAPVTESKKDLTGTWKVVQATRNGTNLLPIYDFTQFSIKFDATTGNYNLLNPVPFIVGADGKFSLDDPQYPYKLTFTATGGAAVATAFNYPIINGTRQIIMTFSPGCSQNTYVFTLSKTN</sequence>
<name>A0A125T2E6_9SPHI</name>
<dbReference type="Pfam" id="PF16395">
    <property type="entry name" value="DUF5004"/>
    <property type="match status" value="1"/>
</dbReference>
<dbReference type="AlphaFoldDB" id="A0A125T2E6"/>
<keyword evidence="2" id="KW-1185">Reference proteome</keyword>
<accession>A0A125T2E6</accession>
<dbReference type="OrthoDB" id="1467887at2"/>
<evidence type="ECO:0000313" key="2">
    <source>
        <dbReference type="Proteomes" id="UP000218263"/>
    </source>
</evidence>
<organism evidence="1 2">
    <name type="scientific">Mucilaginibacter gotjawali</name>
    <dbReference type="NCBI Taxonomy" id="1550579"/>
    <lineage>
        <taxon>Bacteria</taxon>
        <taxon>Pseudomonadati</taxon>
        <taxon>Bacteroidota</taxon>
        <taxon>Sphingobacteriia</taxon>
        <taxon>Sphingobacteriales</taxon>
        <taxon>Sphingobacteriaceae</taxon>
        <taxon>Mucilaginibacter</taxon>
    </lineage>
</organism>
<dbReference type="InterPro" id="IPR032168">
    <property type="entry name" value="DUF5004"/>
</dbReference>
<protein>
    <submittedName>
        <fullName evidence="1">Uncharacterized protein</fullName>
    </submittedName>
</protein>
<dbReference type="EMBL" id="AP017313">
    <property type="protein sequence ID" value="BAU52932.1"/>
    <property type="molecule type" value="Genomic_DNA"/>
</dbReference>
<proteinExistence type="predicted"/>
<gene>
    <name evidence="1" type="ORF">MgSA37_01096</name>
</gene>